<dbReference type="InterPro" id="IPR014529">
    <property type="entry name" value="UCP026631"/>
</dbReference>
<dbReference type="STRING" id="1333662.LPB303_10415"/>
<keyword evidence="1" id="KW-0812">Transmembrane</keyword>
<evidence type="ECO:0000313" key="4">
    <source>
        <dbReference type="Proteomes" id="UP000076923"/>
    </source>
</evidence>
<feature type="domain" description="YdbS-like PH" evidence="2">
    <location>
        <begin position="74"/>
        <end position="152"/>
    </location>
</feature>
<dbReference type="Proteomes" id="UP000076923">
    <property type="component" value="Unassembled WGS sequence"/>
</dbReference>
<evidence type="ECO:0000256" key="1">
    <source>
        <dbReference type="SAM" id="Phobius"/>
    </source>
</evidence>
<evidence type="ECO:0000313" key="3">
    <source>
        <dbReference type="EMBL" id="OAD44887.1"/>
    </source>
</evidence>
<reference evidence="3 4" key="1">
    <citation type="submission" date="2016-02" db="EMBL/GenBank/DDBJ databases">
        <title>Draft genome sequence of Polaribacter atrinae KACC17473.</title>
        <authorList>
            <person name="Shin S.-K."/>
            <person name="Yi H."/>
        </authorList>
    </citation>
    <scope>NUCLEOTIDE SEQUENCE [LARGE SCALE GENOMIC DNA]</scope>
    <source>
        <strain evidence="3 4">KACC 17473</strain>
    </source>
</reference>
<evidence type="ECO:0000259" key="2">
    <source>
        <dbReference type="Pfam" id="PF03703"/>
    </source>
</evidence>
<proteinExistence type="predicted"/>
<keyword evidence="1" id="KW-1133">Transmembrane helix</keyword>
<dbReference type="RefSeq" id="WP_068449969.1">
    <property type="nucleotide sequence ID" value="NZ_CANKUV010000008.1"/>
</dbReference>
<gene>
    <name evidence="3" type="ORF">LPB303_10415</name>
</gene>
<feature type="transmembrane region" description="Helical" evidence="1">
    <location>
        <begin position="393"/>
        <end position="411"/>
    </location>
</feature>
<dbReference type="Pfam" id="PF03703">
    <property type="entry name" value="bPH_2"/>
    <property type="match status" value="3"/>
</dbReference>
<name>A0A176TAI8_9FLAO</name>
<feature type="transmembrane region" description="Helical" evidence="1">
    <location>
        <begin position="234"/>
        <end position="258"/>
    </location>
</feature>
<feature type="domain" description="YdbS-like PH" evidence="2">
    <location>
        <begin position="262"/>
        <end position="345"/>
    </location>
</feature>
<dbReference type="AlphaFoldDB" id="A0A176TAI8"/>
<feature type="transmembrane region" description="Helical" evidence="1">
    <location>
        <begin position="368"/>
        <end position="387"/>
    </location>
</feature>
<comment type="caution">
    <text evidence="3">The sequence shown here is derived from an EMBL/GenBank/DDBJ whole genome shotgun (WGS) entry which is preliminary data.</text>
</comment>
<dbReference type="PANTHER" id="PTHR34473:SF2">
    <property type="entry name" value="UPF0699 TRANSMEMBRANE PROTEIN YDBT"/>
    <property type="match status" value="1"/>
</dbReference>
<feature type="domain" description="YdbS-like PH" evidence="2">
    <location>
        <begin position="415"/>
        <end position="486"/>
    </location>
</feature>
<keyword evidence="4" id="KW-1185">Reference proteome</keyword>
<dbReference type="PANTHER" id="PTHR34473">
    <property type="entry name" value="UPF0699 TRANSMEMBRANE PROTEIN YDBS"/>
    <property type="match status" value="1"/>
</dbReference>
<sequence>MNNTFDFSQFSKQSKKGILIIYFKLLYKLLKAFWVLLFLFFQKFSKFNQTTLFYIYLGLGFLLLFFLIRAFLIYQNFQFKVDKNHFILKQGILKKTNTSISFDRIQNINFKQNIIQQLINVYEVNIETAGSNKTEISIKALSFQKAKALKSQLSFHNSTIIKEEIVAEKPFLKINLLELLKVSFTENHLQSLLIFMALLVGLFQQLEQLFSGIGKDHLLNEYIEKSSSSFHQSIFVFIVLIILLIFIAILSSFVRIFLFHFNLTVFIKDQNFEIYQGLLTKKSIILKKDKIQSITVSTNPIKKILGISFITFKQAVSGKVNKKRKDKLIRIVGCKKAQVNRIKELLFNFSEVDQLERKQVHVYLKRRMYFLSFLLLLITNVVFYLTFLDKLVFLTNILLVPLFILIVNLIFNKRFYKISDDVLLVGSGSFDTHLTYLPFFKVQNIKMMQTFFQERNKVVDLVFQTASGEIKLPCIEKSEAIKIYNYTLFKVESSTNLWM</sequence>
<feature type="transmembrane region" description="Helical" evidence="1">
    <location>
        <begin position="53"/>
        <end position="74"/>
    </location>
</feature>
<protein>
    <recommendedName>
        <fullName evidence="2">YdbS-like PH domain-containing protein</fullName>
    </recommendedName>
</protein>
<dbReference type="PIRSF" id="PIRSF026631">
    <property type="entry name" value="UCP026631"/>
    <property type="match status" value="1"/>
</dbReference>
<dbReference type="EMBL" id="LVWE01000037">
    <property type="protein sequence ID" value="OAD44887.1"/>
    <property type="molecule type" value="Genomic_DNA"/>
</dbReference>
<feature type="transmembrane region" description="Helical" evidence="1">
    <location>
        <begin position="192"/>
        <end position="214"/>
    </location>
</feature>
<accession>A0A176TAI8</accession>
<keyword evidence="1" id="KW-0472">Membrane</keyword>
<feature type="transmembrane region" description="Helical" evidence="1">
    <location>
        <begin position="21"/>
        <end position="41"/>
    </location>
</feature>
<dbReference type="InterPro" id="IPR005182">
    <property type="entry name" value="YdbS-like_PH"/>
</dbReference>
<organism evidence="3 4">
    <name type="scientific">Polaribacter atrinae</name>
    <dbReference type="NCBI Taxonomy" id="1333662"/>
    <lineage>
        <taxon>Bacteria</taxon>
        <taxon>Pseudomonadati</taxon>
        <taxon>Bacteroidota</taxon>
        <taxon>Flavobacteriia</taxon>
        <taxon>Flavobacteriales</taxon>
        <taxon>Flavobacteriaceae</taxon>
    </lineage>
</organism>
<dbReference type="OrthoDB" id="1049931at2"/>